<gene>
    <name evidence="5" type="ORF">EES38_03135</name>
</gene>
<keyword evidence="1" id="KW-0472">Membrane</keyword>
<dbReference type="PANTHER" id="PTHR33121:SF70">
    <property type="entry name" value="SIGNALING PROTEIN YKOW"/>
    <property type="match status" value="1"/>
</dbReference>
<dbReference type="Gene3D" id="3.20.20.450">
    <property type="entry name" value="EAL domain"/>
    <property type="match status" value="1"/>
</dbReference>
<dbReference type="CDD" id="cd01948">
    <property type="entry name" value="EAL"/>
    <property type="match status" value="1"/>
</dbReference>
<dbReference type="GO" id="GO:0007165">
    <property type="term" value="P:signal transduction"/>
    <property type="evidence" value="ECO:0007669"/>
    <property type="project" value="InterPro"/>
</dbReference>
<dbReference type="PROSITE" id="PS50885">
    <property type="entry name" value="HAMP"/>
    <property type="match status" value="1"/>
</dbReference>
<dbReference type="InterPro" id="IPR032244">
    <property type="entry name" value="LapD_MoxY_N"/>
</dbReference>
<comment type="caution">
    <text evidence="5">The sequence shown here is derived from an EMBL/GenBank/DDBJ whole genome shotgun (WGS) entry which is preliminary data.</text>
</comment>
<feature type="domain" description="HAMP" evidence="3">
    <location>
        <begin position="172"/>
        <end position="224"/>
    </location>
</feature>
<dbReference type="Proteomes" id="UP000281112">
    <property type="component" value="Unassembled WGS sequence"/>
</dbReference>
<keyword evidence="1" id="KW-1133">Transmembrane helix</keyword>
<dbReference type="InterPro" id="IPR029787">
    <property type="entry name" value="Nucleotide_cyclase"/>
</dbReference>
<dbReference type="GO" id="GO:0071111">
    <property type="term" value="F:cyclic-guanylate-specific phosphodiesterase activity"/>
    <property type="evidence" value="ECO:0007669"/>
    <property type="project" value="InterPro"/>
</dbReference>
<feature type="transmembrane region" description="Helical" evidence="1">
    <location>
        <begin position="6"/>
        <end position="25"/>
    </location>
</feature>
<dbReference type="InterPro" id="IPR003660">
    <property type="entry name" value="HAMP_dom"/>
</dbReference>
<dbReference type="Gene3D" id="3.30.70.270">
    <property type="match status" value="1"/>
</dbReference>
<feature type="domain" description="GGDEF" evidence="4">
    <location>
        <begin position="263"/>
        <end position="395"/>
    </location>
</feature>
<dbReference type="RefSeq" id="WP_124935694.1">
    <property type="nucleotide sequence ID" value="NZ_RJVQ01000001.1"/>
</dbReference>
<evidence type="ECO:0000313" key="6">
    <source>
        <dbReference type="Proteomes" id="UP000281112"/>
    </source>
</evidence>
<evidence type="ECO:0000259" key="4">
    <source>
        <dbReference type="PROSITE" id="PS50887"/>
    </source>
</evidence>
<dbReference type="InterPro" id="IPR035919">
    <property type="entry name" value="EAL_sf"/>
</dbReference>
<keyword evidence="1" id="KW-0812">Transmembrane</keyword>
<dbReference type="GO" id="GO:0016020">
    <property type="term" value="C:membrane"/>
    <property type="evidence" value="ECO:0007669"/>
    <property type="project" value="InterPro"/>
</dbReference>
<reference evidence="5 6" key="1">
    <citation type="submission" date="2018-11" db="EMBL/GenBank/DDBJ databases">
        <title>Vibrio LJC006 sp. nov., isolated from seawater during the bloom of the enteromorpha.</title>
        <authorList>
            <person name="Liang J."/>
        </authorList>
    </citation>
    <scope>NUCLEOTIDE SEQUENCE [LARGE SCALE GENOMIC DNA]</scope>
    <source>
        <strain evidence="5 6">LJC006</strain>
    </source>
</reference>
<protein>
    <submittedName>
        <fullName evidence="5">EAL domain-containing protein</fullName>
    </submittedName>
</protein>
<sequence length="636" mass="72127">MTLYKQIVVGMIALFILLIISVFLIEFNTTRDNLEQQQRSEVNNTINTVGLALAPYLEDKDTVAAESVINALFDGSTYSMVKLKFLDDRKEIVRRYPIKPNGVPQWFTNMGLFEKIHEQRVITSGWLQLAEVEIISHPGEAYRQLWDALSRLIVVFSFVFVFGLIAIALIIRHALKPLHAIVLKMEQVARSQFGKPLPRPSTKDLVHVVDGINRMSSQVEKAFKTQANEAQQLRDRAYIDQVSGLGNRSFYMSQLNSWLSEGGIGSVALLQAAFIEEIYEDQGYKAGDLKVKELADLIKLSITNDEVSIARISDAEYAFIFPLMEEDLIPQRAEQIMDCVSSLNPDPLGEARPEAYLGFVYNQSWKQASDILSLVDNALALARASHEKLYGYISSEENKLAMGKQQWKVLVEEAMQKGLVNFRFQKASSPDGKVLHQEVFSSIEKEGTRYSAIQYLFALEQLHVSHIFDQYVIQAMFDRLASGEINETLAINISPVSISEPSFIRWVTELLAHDKNAASKLHFELPESCFINTPHYAALFCNAVRNAGADFGVDNYGRHFKSLDYLNEYRPQYVKLDYLFTHNLDDEKQTFTLTSISRAAHNLSITTVASRVETKEQLEFLAEHFIDVFQGFIVDK</sequence>
<dbReference type="InterPro" id="IPR043128">
    <property type="entry name" value="Rev_trsase/Diguanyl_cyclase"/>
</dbReference>
<dbReference type="Pfam" id="PF00990">
    <property type="entry name" value="GGDEF"/>
    <property type="match status" value="1"/>
</dbReference>
<feature type="transmembrane region" description="Helical" evidence="1">
    <location>
        <begin position="152"/>
        <end position="175"/>
    </location>
</feature>
<evidence type="ECO:0000259" key="2">
    <source>
        <dbReference type="PROSITE" id="PS50883"/>
    </source>
</evidence>
<dbReference type="Pfam" id="PF00563">
    <property type="entry name" value="EAL"/>
    <property type="match status" value="1"/>
</dbReference>
<dbReference type="PANTHER" id="PTHR33121">
    <property type="entry name" value="CYCLIC DI-GMP PHOSPHODIESTERASE PDEF"/>
    <property type="match status" value="1"/>
</dbReference>
<dbReference type="Gene3D" id="3.30.110.200">
    <property type="match status" value="1"/>
</dbReference>
<dbReference type="InterPro" id="IPR050706">
    <property type="entry name" value="Cyclic-di-GMP_PDE-like"/>
</dbReference>
<evidence type="ECO:0000313" key="5">
    <source>
        <dbReference type="EMBL" id="RQW65041.1"/>
    </source>
</evidence>
<dbReference type="OrthoDB" id="5894408at2"/>
<dbReference type="SMART" id="SM00052">
    <property type="entry name" value="EAL"/>
    <property type="match status" value="1"/>
</dbReference>
<keyword evidence="6" id="KW-1185">Reference proteome</keyword>
<dbReference type="InterPro" id="IPR042461">
    <property type="entry name" value="LapD_MoxY_peri_C"/>
</dbReference>
<dbReference type="InterPro" id="IPR000160">
    <property type="entry name" value="GGDEF_dom"/>
</dbReference>
<feature type="domain" description="EAL" evidence="2">
    <location>
        <begin position="404"/>
        <end position="636"/>
    </location>
</feature>
<evidence type="ECO:0000256" key="1">
    <source>
        <dbReference type="SAM" id="Phobius"/>
    </source>
</evidence>
<dbReference type="AlphaFoldDB" id="A0A3N9TLN4"/>
<dbReference type="Pfam" id="PF16448">
    <property type="entry name" value="LapD_MoxY_N"/>
    <property type="match status" value="1"/>
</dbReference>
<dbReference type="Gene3D" id="6.20.270.20">
    <property type="entry name" value="LapD/MoxY periplasmic domain"/>
    <property type="match status" value="1"/>
</dbReference>
<organism evidence="5 6">
    <name type="scientific">Vibrio viridaestus</name>
    <dbReference type="NCBI Taxonomy" id="2487322"/>
    <lineage>
        <taxon>Bacteria</taxon>
        <taxon>Pseudomonadati</taxon>
        <taxon>Pseudomonadota</taxon>
        <taxon>Gammaproteobacteria</taxon>
        <taxon>Vibrionales</taxon>
        <taxon>Vibrionaceae</taxon>
        <taxon>Vibrio</taxon>
    </lineage>
</organism>
<accession>A0A3N9TLN4</accession>
<dbReference type="PROSITE" id="PS50887">
    <property type="entry name" value="GGDEF"/>
    <property type="match status" value="1"/>
</dbReference>
<dbReference type="SUPFAM" id="SSF141868">
    <property type="entry name" value="EAL domain-like"/>
    <property type="match status" value="1"/>
</dbReference>
<dbReference type="InterPro" id="IPR001633">
    <property type="entry name" value="EAL_dom"/>
</dbReference>
<dbReference type="PROSITE" id="PS50883">
    <property type="entry name" value="EAL"/>
    <property type="match status" value="1"/>
</dbReference>
<dbReference type="EMBL" id="RJVQ01000001">
    <property type="protein sequence ID" value="RQW65041.1"/>
    <property type="molecule type" value="Genomic_DNA"/>
</dbReference>
<proteinExistence type="predicted"/>
<evidence type="ECO:0000259" key="3">
    <source>
        <dbReference type="PROSITE" id="PS50885"/>
    </source>
</evidence>
<dbReference type="SMART" id="SM00267">
    <property type="entry name" value="GGDEF"/>
    <property type="match status" value="1"/>
</dbReference>
<name>A0A3N9TLN4_9VIBR</name>
<dbReference type="SUPFAM" id="SSF55073">
    <property type="entry name" value="Nucleotide cyclase"/>
    <property type="match status" value="1"/>
</dbReference>